<dbReference type="Proteomes" id="UP000593560">
    <property type="component" value="Unassembled WGS sequence"/>
</dbReference>
<dbReference type="PANTHER" id="PTHR47481:SF30">
    <property type="entry name" value="CCHC-TYPE DOMAIN-CONTAINING PROTEIN"/>
    <property type="match status" value="1"/>
</dbReference>
<dbReference type="EMBL" id="JABFAD010259755">
    <property type="protein sequence ID" value="MBA0818326.1"/>
    <property type="molecule type" value="Genomic_DNA"/>
</dbReference>
<name>A0A7J9I873_9ROSI</name>
<keyword evidence="2" id="KW-1185">Reference proteome</keyword>
<sequence length="187" mass="20669">PSATHSTAPAIASNLVNGILDSRFFSTKKVSILIDDSNYILWWQQVLLAVKAYKLQSFLDLNTRPPPSIITYADGLLQENVEFTKVEQQDSALAFWLLSSVSPDVLPHLIGLDTSDMSMKEFLLKIKSYCDNLASCGEAISAHEHITAILNGLSFEYESIVSIILAGQQSYTVQNITTMLLDAEARQ</sequence>
<dbReference type="Pfam" id="PF14223">
    <property type="entry name" value="Retrotran_gag_2"/>
    <property type="match status" value="1"/>
</dbReference>
<gene>
    <name evidence="1" type="ORF">Gohar_022110</name>
</gene>
<proteinExistence type="predicted"/>
<dbReference type="AlphaFoldDB" id="A0A7J9I873"/>
<protein>
    <submittedName>
        <fullName evidence="1">Uncharacterized protein</fullName>
    </submittedName>
</protein>
<reference evidence="1 2" key="1">
    <citation type="journal article" date="2019" name="Genome Biol. Evol.">
        <title>Insights into the evolution of the New World diploid cottons (Gossypium, subgenus Houzingenia) based on genome sequencing.</title>
        <authorList>
            <person name="Grover C.E."/>
            <person name="Arick M.A. 2nd"/>
            <person name="Thrash A."/>
            <person name="Conover J.L."/>
            <person name="Sanders W.S."/>
            <person name="Peterson D.G."/>
            <person name="Frelichowski J.E."/>
            <person name="Scheffler J.A."/>
            <person name="Scheffler B.E."/>
            <person name="Wendel J.F."/>
        </authorList>
    </citation>
    <scope>NUCLEOTIDE SEQUENCE [LARGE SCALE GENOMIC DNA]</scope>
    <source>
        <strain evidence="1">0</strain>
        <tissue evidence="1">Leaf</tissue>
    </source>
</reference>
<organism evidence="1 2">
    <name type="scientific">Gossypium harknessii</name>
    <dbReference type="NCBI Taxonomy" id="34285"/>
    <lineage>
        <taxon>Eukaryota</taxon>
        <taxon>Viridiplantae</taxon>
        <taxon>Streptophyta</taxon>
        <taxon>Embryophyta</taxon>
        <taxon>Tracheophyta</taxon>
        <taxon>Spermatophyta</taxon>
        <taxon>Magnoliopsida</taxon>
        <taxon>eudicotyledons</taxon>
        <taxon>Gunneridae</taxon>
        <taxon>Pentapetalae</taxon>
        <taxon>rosids</taxon>
        <taxon>malvids</taxon>
        <taxon>Malvales</taxon>
        <taxon>Malvaceae</taxon>
        <taxon>Malvoideae</taxon>
        <taxon>Gossypium</taxon>
    </lineage>
</organism>
<evidence type="ECO:0000313" key="1">
    <source>
        <dbReference type="EMBL" id="MBA0818326.1"/>
    </source>
</evidence>
<comment type="caution">
    <text evidence="1">The sequence shown here is derived from an EMBL/GenBank/DDBJ whole genome shotgun (WGS) entry which is preliminary data.</text>
</comment>
<accession>A0A7J9I873</accession>
<dbReference type="OrthoDB" id="1002192at2759"/>
<evidence type="ECO:0000313" key="2">
    <source>
        <dbReference type="Proteomes" id="UP000593560"/>
    </source>
</evidence>
<dbReference type="PANTHER" id="PTHR47481">
    <property type="match status" value="1"/>
</dbReference>
<feature type="non-terminal residue" evidence="1">
    <location>
        <position position="187"/>
    </location>
</feature>